<dbReference type="Pfam" id="PF16537">
    <property type="entry name" value="T2SSB"/>
    <property type="match status" value="1"/>
</dbReference>
<evidence type="ECO:0000259" key="2">
    <source>
        <dbReference type="Pfam" id="PF16537"/>
    </source>
</evidence>
<feature type="region of interest" description="Disordered" evidence="1">
    <location>
        <begin position="67"/>
        <end position="125"/>
    </location>
</feature>
<dbReference type="STRING" id="1385517.N800_06120"/>
<dbReference type="OrthoDB" id="5432325at2"/>
<organism evidence="3 4">
    <name type="scientific">Lysobacter daejeonensis GH1-9</name>
    <dbReference type="NCBI Taxonomy" id="1385517"/>
    <lineage>
        <taxon>Bacteria</taxon>
        <taxon>Pseudomonadati</taxon>
        <taxon>Pseudomonadota</taxon>
        <taxon>Gammaproteobacteria</taxon>
        <taxon>Lysobacterales</taxon>
        <taxon>Lysobacteraceae</taxon>
        <taxon>Aerolutibacter</taxon>
    </lineage>
</organism>
<dbReference type="RefSeq" id="WP_036138682.1">
    <property type="nucleotide sequence ID" value="NZ_AVPU01000022.1"/>
</dbReference>
<feature type="region of interest" description="Disordered" evidence="1">
    <location>
        <begin position="184"/>
        <end position="224"/>
    </location>
</feature>
<dbReference type="GO" id="GO:0015627">
    <property type="term" value="C:type II protein secretion system complex"/>
    <property type="evidence" value="ECO:0007669"/>
    <property type="project" value="InterPro"/>
</dbReference>
<name>A0A0A0EX19_9GAMM</name>
<gene>
    <name evidence="3" type="ORF">N800_06120</name>
</gene>
<protein>
    <recommendedName>
        <fullName evidence="2">Type II secretion system protein GspB C-terminal domain-containing protein</fullName>
    </recommendedName>
</protein>
<sequence>MSLILDALRKSEAERRKAQVASDALAEVTRAPSSPLSDVPAWAWPTVALVAVALTAWLWLGRPAGTGASPPAPPADVGVGEGNTGDPTLPGANASDAALGLPTAAAGDAPPSVAPQTITPSATTTGSATPVVAANVPAATQVAAPSSAPRAPAAAIPAAATLPAHAATTQVLAAPPVAVRTPSPAMAVPVPSQAPSHDGETAAAPPREPAAPAPSSPYSASSPLRLSDLSTADRQQLPPLKMSLHMWGAEAGKRFAIIDGNRVGEGDRVGDAVVAAIDQDGVVLAWNGIRLRVPVR</sequence>
<dbReference type="Proteomes" id="UP000029998">
    <property type="component" value="Unassembled WGS sequence"/>
</dbReference>
<feature type="compositionally biased region" description="Low complexity" evidence="1">
    <location>
        <begin position="114"/>
        <end position="125"/>
    </location>
</feature>
<dbReference type="InterPro" id="IPR032389">
    <property type="entry name" value="GspB_C"/>
</dbReference>
<feature type="domain" description="Type II secretion system protein GspB C-terminal" evidence="2">
    <location>
        <begin position="237"/>
        <end position="294"/>
    </location>
</feature>
<reference evidence="3 4" key="1">
    <citation type="submission" date="2013-08" db="EMBL/GenBank/DDBJ databases">
        <title>Genome sequencing of Lysobacter.</title>
        <authorList>
            <person name="Zhang S."/>
            <person name="Wang G."/>
        </authorList>
    </citation>
    <scope>NUCLEOTIDE SEQUENCE [LARGE SCALE GENOMIC DNA]</scope>
    <source>
        <strain evidence="3 4">GH1-9</strain>
    </source>
</reference>
<accession>A0A0A0EX19</accession>
<evidence type="ECO:0000313" key="4">
    <source>
        <dbReference type="Proteomes" id="UP000029998"/>
    </source>
</evidence>
<dbReference type="AlphaFoldDB" id="A0A0A0EX19"/>
<keyword evidence="4" id="KW-1185">Reference proteome</keyword>
<evidence type="ECO:0000313" key="3">
    <source>
        <dbReference type="EMBL" id="KGM53702.1"/>
    </source>
</evidence>
<dbReference type="EMBL" id="AVPU01000022">
    <property type="protein sequence ID" value="KGM53702.1"/>
    <property type="molecule type" value="Genomic_DNA"/>
</dbReference>
<proteinExistence type="predicted"/>
<evidence type="ECO:0000256" key="1">
    <source>
        <dbReference type="SAM" id="MobiDB-lite"/>
    </source>
</evidence>
<feature type="compositionally biased region" description="Pro residues" evidence="1">
    <location>
        <begin position="206"/>
        <end position="215"/>
    </location>
</feature>
<comment type="caution">
    <text evidence="3">The sequence shown here is derived from an EMBL/GenBank/DDBJ whole genome shotgun (WGS) entry which is preliminary data.</text>
</comment>
<dbReference type="eggNOG" id="COG5373">
    <property type="taxonomic scope" value="Bacteria"/>
</dbReference>